<keyword evidence="1" id="KW-0812">Transmembrane</keyword>
<keyword evidence="1" id="KW-1133">Transmembrane helix</keyword>
<evidence type="ECO:0000256" key="1">
    <source>
        <dbReference type="SAM" id="Phobius"/>
    </source>
</evidence>
<feature type="transmembrane region" description="Helical" evidence="1">
    <location>
        <begin position="31"/>
        <end position="49"/>
    </location>
</feature>
<keyword evidence="3" id="KW-1185">Reference proteome</keyword>
<dbReference type="Proteomes" id="UP000570493">
    <property type="component" value="Unassembled WGS sequence"/>
</dbReference>
<proteinExistence type="predicted"/>
<evidence type="ECO:0000313" key="3">
    <source>
        <dbReference type="Proteomes" id="UP000570493"/>
    </source>
</evidence>
<sequence>MTLEIIQELDSTLSMYLLDNFSISISEPVTMVLWLTSYSFMILMALVTINQLTQDTYSSSSNDDEVSK</sequence>
<gene>
    <name evidence="2" type="ORF">HHO47_00115</name>
</gene>
<dbReference type="EMBL" id="JABBMT010000001">
    <property type="protein sequence ID" value="NMM39285.1"/>
    <property type="molecule type" value="Genomic_DNA"/>
</dbReference>
<protein>
    <submittedName>
        <fullName evidence="2">Uncharacterized protein</fullName>
    </submittedName>
</protein>
<reference evidence="2" key="1">
    <citation type="submission" date="2020-04" db="EMBL/GenBank/DDBJ databases">
        <title>Genome Sequencing for Pseudoaltermonas arctica.</title>
        <authorList>
            <person name="Elkins N.S."/>
        </authorList>
    </citation>
    <scope>NUCLEOTIDE SEQUENCE [LARGE SCALE GENOMIC DNA]</scope>
    <source>
        <strain evidence="2">NEC-BIFX-2020_0012</strain>
    </source>
</reference>
<name>A0A7Y0DPJ4_9GAMM</name>
<dbReference type="AlphaFoldDB" id="A0A7Y0DPJ4"/>
<accession>A0A7Y0DPJ4</accession>
<evidence type="ECO:0000313" key="2">
    <source>
        <dbReference type="EMBL" id="NMM39285.1"/>
    </source>
</evidence>
<keyword evidence="1" id="KW-0472">Membrane</keyword>
<comment type="caution">
    <text evidence="2">The sequence shown here is derived from an EMBL/GenBank/DDBJ whole genome shotgun (WGS) entry which is preliminary data.</text>
</comment>
<organism evidence="2 3">
    <name type="scientific">Pseudoalteromonas arctica</name>
    <dbReference type="NCBI Taxonomy" id="394751"/>
    <lineage>
        <taxon>Bacteria</taxon>
        <taxon>Pseudomonadati</taxon>
        <taxon>Pseudomonadota</taxon>
        <taxon>Gammaproteobacteria</taxon>
        <taxon>Alteromonadales</taxon>
        <taxon>Pseudoalteromonadaceae</taxon>
        <taxon>Pseudoalteromonas</taxon>
    </lineage>
</organism>
<dbReference type="RefSeq" id="WP_169017724.1">
    <property type="nucleotide sequence ID" value="NZ_JABBMT010000001.1"/>
</dbReference>